<organism evidence="1 2">
    <name type="scientific">Ancylostoma ceylanicum</name>
    <dbReference type="NCBI Taxonomy" id="53326"/>
    <lineage>
        <taxon>Eukaryota</taxon>
        <taxon>Metazoa</taxon>
        <taxon>Ecdysozoa</taxon>
        <taxon>Nematoda</taxon>
        <taxon>Chromadorea</taxon>
        <taxon>Rhabditida</taxon>
        <taxon>Rhabditina</taxon>
        <taxon>Rhabditomorpha</taxon>
        <taxon>Strongyloidea</taxon>
        <taxon>Ancylostomatidae</taxon>
        <taxon>Ancylostomatinae</taxon>
        <taxon>Ancylostoma</taxon>
    </lineage>
</organism>
<dbReference type="AlphaFoldDB" id="A0A016W5X2"/>
<proteinExistence type="predicted"/>
<name>A0A016W5X2_9BILA</name>
<gene>
    <name evidence="1" type="primary">Acey_s1104.g3609</name>
    <name evidence="1" type="ORF">Y032_1104g3609</name>
</gene>
<evidence type="ECO:0000313" key="2">
    <source>
        <dbReference type="Proteomes" id="UP000024635"/>
    </source>
</evidence>
<protein>
    <submittedName>
        <fullName evidence="1">Uncharacterized protein</fullName>
    </submittedName>
</protein>
<keyword evidence="2" id="KW-1185">Reference proteome</keyword>
<dbReference type="EMBL" id="JARK01000704">
    <property type="protein sequence ID" value="EYC35234.1"/>
    <property type="molecule type" value="Genomic_DNA"/>
</dbReference>
<comment type="caution">
    <text evidence="1">The sequence shown here is derived from an EMBL/GenBank/DDBJ whole genome shotgun (WGS) entry which is preliminary data.</text>
</comment>
<sequence length="88" mass="10160">MHLKMRHKQRLLEVFESQAESQQFCDENGVGSQSLHEILQVELQCNSSNQPDGTRCSALQTYVALERHLTRISCFRLPSLSFFECKKS</sequence>
<reference evidence="2" key="1">
    <citation type="journal article" date="2015" name="Nat. Genet.">
        <title>The genome and transcriptome of the zoonotic hookworm Ancylostoma ceylanicum identify infection-specific gene families.</title>
        <authorList>
            <person name="Schwarz E.M."/>
            <person name="Hu Y."/>
            <person name="Antoshechkin I."/>
            <person name="Miller M.M."/>
            <person name="Sternberg P.W."/>
            <person name="Aroian R.V."/>
        </authorList>
    </citation>
    <scope>NUCLEOTIDE SEQUENCE</scope>
    <source>
        <strain evidence="2">HY135</strain>
    </source>
</reference>
<evidence type="ECO:0000313" key="1">
    <source>
        <dbReference type="EMBL" id="EYC35234.1"/>
    </source>
</evidence>
<dbReference type="Proteomes" id="UP000024635">
    <property type="component" value="Unassembled WGS sequence"/>
</dbReference>
<accession>A0A016W5X2</accession>